<comment type="caution">
    <text evidence="2">The sequence shown here is derived from an EMBL/GenBank/DDBJ whole genome shotgun (WGS) entry which is preliminary data.</text>
</comment>
<evidence type="ECO:0000313" key="2">
    <source>
        <dbReference type="EMBL" id="KAA5602633.1"/>
    </source>
</evidence>
<organism evidence="2 3">
    <name type="scientific">Roseospira marina</name>
    <dbReference type="NCBI Taxonomy" id="140057"/>
    <lineage>
        <taxon>Bacteria</taxon>
        <taxon>Pseudomonadati</taxon>
        <taxon>Pseudomonadota</taxon>
        <taxon>Alphaproteobacteria</taxon>
        <taxon>Rhodospirillales</taxon>
        <taxon>Rhodospirillaceae</taxon>
        <taxon>Roseospira</taxon>
    </lineage>
</organism>
<gene>
    <name evidence="2" type="ORF">F1188_20385</name>
</gene>
<feature type="region of interest" description="Disordered" evidence="1">
    <location>
        <begin position="15"/>
        <end position="38"/>
    </location>
</feature>
<name>A0A5M6I392_9PROT</name>
<evidence type="ECO:0000313" key="3">
    <source>
        <dbReference type="Proteomes" id="UP000324065"/>
    </source>
</evidence>
<dbReference type="AlphaFoldDB" id="A0A5M6I392"/>
<protein>
    <submittedName>
        <fullName evidence="2">Uncharacterized protein</fullName>
    </submittedName>
</protein>
<keyword evidence="3" id="KW-1185">Reference proteome</keyword>
<evidence type="ECO:0000256" key="1">
    <source>
        <dbReference type="SAM" id="MobiDB-lite"/>
    </source>
</evidence>
<reference evidence="2 3" key="1">
    <citation type="submission" date="2019-09" db="EMBL/GenBank/DDBJ databases">
        <title>Genome sequence of Roseospira marina, one of the more divergent members of the non-sulfur purple photosynthetic bacterial family, the Rhodospirillaceae.</title>
        <authorList>
            <person name="Meyer T."/>
            <person name="Kyndt J."/>
        </authorList>
    </citation>
    <scope>NUCLEOTIDE SEQUENCE [LARGE SCALE GENOMIC DNA]</scope>
    <source>
        <strain evidence="2 3">DSM 15113</strain>
    </source>
</reference>
<sequence length="79" mass="8618">MRIFSHHPLMGAVIMPNPTPRTRSGALAPRGIPQAPPEVLTTDDAITVLNVWQDLTVSQRDQMLAIMRDTARLNGEAAS</sequence>
<dbReference type="Proteomes" id="UP000324065">
    <property type="component" value="Unassembled WGS sequence"/>
</dbReference>
<dbReference type="RefSeq" id="WP_150064291.1">
    <property type="nucleotide sequence ID" value="NZ_VWPJ01000047.1"/>
</dbReference>
<proteinExistence type="predicted"/>
<accession>A0A5M6I392</accession>
<dbReference type="EMBL" id="VWPJ01000047">
    <property type="protein sequence ID" value="KAA5602633.1"/>
    <property type="molecule type" value="Genomic_DNA"/>
</dbReference>